<dbReference type="Proteomes" id="UP001162992">
    <property type="component" value="Chromosome 18"/>
</dbReference>
<evidence type="ECO:0000313" key="1">
    <source>
        <dbReference type="EMBL" id="KAJ7523338.1"/>
    </source>
</evidence>
<protein>
    <submittedName>
        <fullName evidence="1">Uncharacterized protein</fullName>
    </submittedName>
</protein>
<organism evidence="1 2">
    <name type="scientific">Diphasiastrum complanatum</name>
    <name type="common">Issler's clubmoss</name>
    <name type="synonym">Lycopodium complanatum</name>
    <dbReference type="NCBI Taxonomy" id="34168"/>
    <lineage>
        <taxon>Eukaryota</taxon>
        <taxon>Viridiplantae</taxon>
        <taxon>Streptophyta</taxon>
        <taxon>Embryophyta</taxon>
        <taxon>Tracheophyta</taxon>
        <taxon>Lycopodiopsida</taxon>
        <taxon>Lycopodiales</taxon>
        <taxon>Lycopodiaceae</taxon>
        <taxon>Lycopodioideae</taxon>
        <taxon>Diphasiastrum</taxon>
    </lineage>
</organism>
<dbReference type="EMBL" id="CM055109">
    <property type="protein sequence ID" value="KAJ7523338.1"/>
    <property type="molecule type" value="Genomic_DNA"/>
</dbReference>
<gene>
    <name evidence="1" type="ORF">O6H91_18G047600</name>
</gene>
<reference evidence="2" key="1">
    <citation type="journal article" date="2024" name="Proc. Natl. Acad. Sci. U.S.A.">
        <title>Extraordinary preservation of gene collinearity over three hundred million years revealed in homosporous lycophytes.</title>
        <authorList>
            <person name="Li C."/>
            <person name="Wickell D."/>
            <person name="Kuo L.Y."/>
            <person name="Chen X."/>
            <person name="Nie B."/>
            <person name="Liao X."/>
            <person name="Peng D."/>
            <person name="Ji J."/>
            <person name="Jenkins J."/>
            <person name="Williams M."/>
            <person name="Shu S."/>
            <person name="Plott C."/>
            <person name="Barry K."/>
            <person name="Rajasekar S."/>
            <person name="Grimwood J."/>
            <person name="Han X."/>
            <person name="Sun S."/>
            <person name="Hou Z."/>
            <person name="He W."/>
            <person name="Dai G."/>
            <person name="Sun C."/>
            <person name="Schmutz J."/>
            <person name="Leebens-Mack J.H."/>
            <person name="Li F.W."/>
            <person name="Wang L."/>
        </authorList>
    </citation>
    <scope>NUCLEOTIDE SEQUENCE [LARGE SCALE GENOMIC DNA]</scope>
    <source>
        <strain evidence="2">cv. PW_Plant_1</strain>
    </source>
</reference>
<comment type="caution">
    <text evidence="1">The sequence shown here is derived from an EMBL/GenBank/DDBJ whole genome shotgun (WGS) entry which is preliminary data.</text>
</comment>
<keyword evidence="2" id="KW-1185">Reference proteome</keyword>
<sequence length="958" mass="108986">MALRTLHFNLNDREWSTSSILSVAVDLLLNFLFLASACISVLTSKLIQLFDLDSACFQTGQDAGRSILTKNETNTSLCSYHAKKLTAINTIAVDRQSVHVYTVCEDCLLLNFYSSQLSSRFSDNIFFKNITNKSSFSEKPTDKANCQVCACKNMKTISIGNPTFPKDVKIEDAGTGGDAESAACLTESDRQQALLRHCCFYCKKLRKRNFDREPSLERTFSKVSVESLEDQSSDSFDFVSTESENSLANTQEQKRVEFSTLYGDELYKKGEARSRDFHADSFKPSKNINTAVKYDATLEVNNILNKDQENATAIPHADAKKEGLKKAREPENREQDLREAIQLQREAHSALSKELEEERNASAIAASETLAMIARLQEENAAMQRETGHFKRIAEDRAVFDQQAVALLQEILFKREEENFALERDVKLCRRRLLDDSLRQWRRQSLKREDFELENQYEAGRMSMAKRREKSALLLETRNQNPSMDPGQIRQGLQDHGEHATVMGTVDTTSDGLTEIASKLNSVNEIDVAKTENTMKVHIFGRQMNSFPQSRRKNSRLALNSVQSEPDQEELQDQKEKVLQESAQRASSKVRGRKRLIKPEMCENEALNCRMAKREEKRSRERKDMADGRSYKSLSSIYPIKRQHKGEKFLRPFLDPPEISKWGSNTRNKEILCSEGAYSENDDTVLGFYFETESEECWRKCEDLLKVKTDVSMDPNDNVMEDMEDCITIEMNSAVKILQEHDEKIKEVVGVEVTSHVNPYQASNHDQAVCYDSIFLSDKHQADLRFASGDNPDVTECSTASQSSTSICSRLSSPQVDRKPRKDDNIHVVPWRKAQSVPPFTSSDSSPQDTNDILTHAELLSSLKSPETGRFNRTTKQRGDTKHFFDQKEKLVRCNKMTISDGLQYKFNSSADNFFPGASECDLKIPSAMNGSYSRTAIEKQVKQLAIRLQMLEDDRQL</sequence>
<proteinExistence type="predicted"/>
<accession>A0ACC2B0N5</accession>
<name>A0ACC2B0N5_DIPCM</name>
<evidence type="ECO:0000313" key="2">
    <source>
        <dbReference type="Proteomes" id="UP001162992"/>
    </source>
</evidence>